<feature type="transmembrane region" description="Helical" evidence="2">
    <location>
        <begin position="860"/>
        <end position="882"/>
    </location>
</feature>
<dbReference type="InterPro" id="IPR016024">
    <property type="entry name" value="ARM-type_fold"/>
</dbReference>
<evidence type="ECO:0000313" key="5">
    <source>
        <dbReference type="Proteomes" id="UP000215027"/>
    </source>
</evidence>
<organism evidence="4 5">
    <name type="scientific">Candidatus Promineifilum breve</name>
    <dbReference type="NCBI Taxonomy" id="1806508"/>
    <lineage>
        <taxon>Bacteria</taxon>
        <taxon>Bacillati</taxon>
        <taxon>Chloroflexota</taxon>
        <taxon>Ardenticatenia</taxon>
        <taxon>Candidatus Promineifilales</taxon>
        <taxon>Candidatus Promineifilaceae</taxon>
        <taxon>Candidatus Promineifilum</taxon>
    </lineage>
</organism>
<protein>
    <recommendedName>
        <fullName evidence="3">Phage tail tape measure protein domain-containing protein</fullName>
    </recommendedName>
</protein>
<feature type="transmembrane region" description="Helical" evidence="2">
    <location>
        <begin position="475"/>
        <end position="496"/>
    </location>
</feature>
<evidence type="ECO:0000256" key="1">
    <source>
        <dbReference type="ARBA" id="ARBA00022612"/>
    </source>
</evidence>
<dbReference type="InterPro" id="IPR010090">
    <property type="entry name" value="Phage_tape_meas"/>
</dbReference>
<accession>A0A160T3A3</accession>
<feature type="transmembrane region" description="Helical" evidence="2">
    <location>
        <begin position="834"/>
        <end position="853"/>
    </location>
</feature>
<keyword evidence="5" id="KW-1185">Reference proteome</keyword>
<feature type="transmembrane region" description="Helical" evidence="2">
    <location>
        <begin position="452"/>
        <end position="469"/>
    </location>
</feature>
<keyword evidence="2" id="KW-0472">Membrane</keyword>
<keyword evidence="2" id="KW-0812">Transmembrane</keyword>
<evidence type="ECO:0000259" key="3">
    <source>
        <dbReference type="Pfam" id="PF10145"/>
    </source>
</evidence>
<dbReference type="RefSeq" id="WP_095043622.1">
    <property type="nucleotide sequence ID" value="NZ_LN890655.1"/>
</dbReference>
<dbReference type="NCBIfam" id="TIGR01760">
    <property type="entry name" value="tape_meas_TP901"/>
    <property type="match status" value="1"/>
</dbReference>
<dbReference type="PANTHER" id="PTHR37813:SF1">
    <property type="entry name" value="FELS-2 PROPHAGE PROTEIN"/>
    <property type="match status" value="1"/>
</dbReference>
<dbReference type="OrthoDB" id="74365at2"/>
<feature type="transmembrane region" description="Helical" evidence="2">
    <location>
        <begin position="809"/>
        <end position="828"/>
    </location>
</feature>
<dbReference type="EMBL" id="LN890655">
    <property type="protein sequence ID" value="CUS04244.2"/>
    <property type="molecule type" value="Genomic_DNA"/>
</dbReference>
<keyword evidence="2" id="KW-1133">Transmembrane helix</keyword>
<reference evidence="4" key="1">
    <citation type="submission" date="2016-01" db="EMBL/GenBank/DDBJ databases">
        <authorList>
            <person name="Mcilroy J.S."/>
            <person name="Karst M S."/>
            <person name="Albertsen M."/>
        </authorList>
    </citation>
    <scope>NUCLEOTIDE SEQUENCE</scope>
    <source>
        <strain evidence="4">Cfx-K</strain>
    </source>
</reference>
<name>A0A160T3A3_9CHLR</name>
<keyword evidence="1" id="KW-1188">Viral release from host cell</keyword>
<dbReference type="Pfam" id="PF10145">
    <property type="entry name" value="PhageMin_Tail"/>
    <property type="match status" value="1"/>
</dbReference>
<feature type="transmembrane region" description="Helical" evidence="2">
    <location>
        <begin position="43"/>
        <end position="66"/>
    </location>
</feature>
<evidence type="ECO:0000256" key="2">
    <source>
        <dbReference type="SAM" id="Phobius"/>
    </source>
</evidence>
<dbReference type="SUPFAM" id="SSF48371">
    <property type="entry name" value="ARM repeat"/>
    <property type="match status" value="1"/>
</dbReference>
<dbReference type="Proteomes" id="UP000215027">
    <property type="component" value="Chromosome I"/>
</dbReference>
<evidence type="ECO:0000313" key="4">
    <source>
        <dbReference type="EMBL" id="CUS04244.2"/>
    </source>
</evidence>
<dbReference type="PANTHER" id="PTHR37813">
    <property type="entry name" value="FELS-2 PROPHAGE PROTEIN"/>
    <property type="match status" value="1"/>
</dbReference>
<feature type="domain" description="Phage tail tape measure protein" evidence="3">
    <location>
        <begin position="105"/>
        <end position="303"/>
    </location>
</feature>
<sequence>MEIAKLYITLAADASSYQGTLQQVDRDTMSWASGLADRMAKTLGTAILAAVAAMTIAIGGFFVSAVDKAADLEAQMDTVAALLGATAEEAEKLRQATLDLALDPQLKVSATEAAQAIEMLAQNGLSVEEILGGAARATVLLANATGADFTTAARIATDAMSLWGMEASDLEQVANGVTAVLVQSKFEVNDYALALAQAGGVAAAVGVSFQDFNATLVAIAPYFASGSDAGTSFKTMLQRLIPSTNTAKDAMAALGLITEEGANAFFNADGSMKDMAEVAGILHGALSGLTEQQRLQALSTIFGTDAMRAAAAMSQFTEEEFRNLMAVMANTSAAEIAAQRMENFSGAMEIFKGVVEGLQLMLGNVLLPILTELALSASKLLSAWGPPVIAVFQSFTDNLSEGMSVIDAFIEAIWDIAPEPVLNGLVALRDHILPVVERIAEAIASFVSWKDALLAFGLVAAWAVGSVLLPMLAPIAGIVAAVAGLALAIAAVRTAWERDFLGIRTAVEGVVETIGRFVEAFRDSFQDSGDVIGALVVAFQNLVGPTTEAGQAFLEIGDKVREIIGVVQGVFQPTIDRIKEAIGGLGDSLAPVGEKLVGLKDTFWGLLQALAPVGAAIAAVVGIIAKFLGEVLAGVIKNAGTIIGGLVTAVTGVVDGVTNAVHTLVSSVQAILQGDWAGAWEAAKGFVAGWIDATRTQLEGLVQIVDGVLGAVWDAVVNTFNDLTGAALPSWEQFKQAAGEAFQGVVDRIREVLGTLREAVQPIIDFFAPTIERIVDAFSGLGDSLAPVGEKLAGLKEAFLRLGEALQPVFSVLQTIASFIGGVFLGTISKIGEVLAGVGAVIGAAVAVIAKFLGEVLAGIINNAGTIIGGLVTAVTGVVQGITSSVQAIVDFVRAVLQGDWAAAWAAAASYVSGMVSAVGTILGGLLQVIDGIFGAIWDAVVNTINDIAGSSLASWDQFKAGVIQKFTEIKESITSKVEEWKSAFLTFLDNVRSLDIGESIKTFITEGLENIVEAIRDQVAEWVDAFTGFVDDVQSADIGQSIVDYILEGLETFIDNVGETLSDWYSAFVDWVSDIDWYQVGYNIVDFIIQALVIFPQEVAATLAEWGQAFWDWAESTAADLWDAGVQLVENIIEGLREFPGLAWDALSEWASVFWDWASDTASELWDAGVELVRNIVEGLEEFPSEAESAVNNWAQVFWDWATATAAELWNAGVQIVQNIVEGLKEFPAKAQETLATWITAFAQWVGGSIAQLVIIGTAIVTHIVTGLKEFWVKAVVAVSGWFLSISTFVATKIASLIALGQSIVQGIIQGIQSMAQAVIDAAGSVIQGGVDAIRAALGNPHSPAPALIPLGSSISEGVAAGIVQGAGDIIGAIQQVASAAELEGVKAFGEAMTAIAEAIGAALSAALDIGSFGGTGEGFGAALEAMATMMAAIVTAVAEANTLSVEALEELGKFVDVAGEINDLLVQTADVTSYLAGWRAPVLEPVVASIEALAFYLNLITTALANANVFGLGTLEVLGKFVEVVGDIVEMIAPAIDALNVLGRTTFPDWEAFAHRVDALAPRLQRLVIALANANIYGLGALEILDKFIEVVGEIVEVVAPLIVMLSALGKATFPEWEAFVVRVDALAPRLQRLVIALANANIYGLSTLEVLGKFIEVVGDIVEMIAPAIDALNILGNATFPDWEAFAHRVDALAPRLQRLVIALANANIYGLGVLEILDKFIDVVGEIVDVIVPLVEMLNVLGNVTFPDWISFAHRVDALAPRLQRLVIALANANIYGLGALEVLGKFVEVVGDIVEMIAPAIDLLNMLGNATFPDWISFAHRVDALAPRLQRLVIALANANVFGLDALEVLSKFVEVVGEIIEMVEPAIEALNVLGNASFPDWATFAASADLLAAQLQALVGAFEAANQWSAEALAELGAFVDVVGDIVDLVGDAIEALLAIAAYNGQLSQGQLAAFTSQLVAVVAAMATAMAQAAAQAGELIEQAADFAESAEAILDVVEPGIEALTALAEYVGASGAVVAVWRFATDLMMVVGALGIALAAASVEMGAAAAQAAEFAGHAEDILDVVEPGLEALAALAEYVGASGAVVAVWLFAADLVVIVQSLGAAFAAASVEMGAAAAQAAEFAANAEDIVNVVEPGVEALAALATYVSTAGLAGAVQTFAADLVTVIVTLVDALQQAGLLANQAVTEAGEMAEAMEDIVSVVAPAVEAVVTLVGYTTVGGLKTNVQQFAADLVLVIQTLVDGLAQAGLLASQAVTEAGEMAKHIQDILKVVEPALHKDNGAITLIAKYVSDGALIQKTQQFTDDLIAVTQILVDGLTTSALAAGVALVKAGEMAKSMKDLFDALKPAMDSIGSIAEYTSAAGLEQKAQQFTDDLIAVATVLVTGLTAAADQLGAEAVSAAHSFAQTVSLLVSRIQAVVSSLSTMGEIDTPNIEPILTYIVTSADQITEAFAAAGDIGQAVAYAEAFRANLAQLVGEVQAAVASLNALAGTGTTGSIGAALANIAASLENMEGEFAGAGDALAQALIAAMAGGISAGQGTVLQALDGVLTAANNAGLAAAREFDNVGAAIDDAMADGILAGQNQVVGAVTQVVNAAIAAGFNEAKKAASIGQELIRAALAEINAGRGQMDASGESAGGALIDGMARAILNGKSRLVNAIKDAVQAAVAAAEAALGIASPSRVAFELFDNFMKSAEIPLGDPQGLVGAIGRSTRAMVDEAARMMSQAAGLFTAPVGASPAVISGAQPARLTQPALAAAPSPAGRPMGQPAPVYNFYGNWVVEGVEDGQGLLEQLAAIAAGARRQ</sequence>
<proteinExistence type="predicted"/>
<dbReference type="KEGG" id="pbf:CFX0092_A2366"/>
<gene>
    <name evidence="4" type="ORF">CFX0092_A2366</name>
</gene>
<feature type="transmembrane region" description="Helical" evidence="2">
    <location>
        <begin position="902"/>
        <end position="927"/>
    </location>
</feature>